<sequence length="110" mass="11281">MSASKNADSVANQGGQFSSRVAGTGPETTKGHQPGVLASESDRAPEFSAQTLPPGTAPKESTFQPNPDLKNQKIFQSASSTLQGADSADVHTGLGHPGHGQTSSELRHDG</sequence>
<feature type="compositionally biased region" description="Polar residues" evidence="1">
    <location>
        <begin position="73"/>
        <end position="84"/>
    </location>
</feature>
<evidence type="ECO:0000313" key="2">
    <source>
        <dbReference type="EMBL" id="KAF2736329.1"/>
    </source>
</evidence>
<name>A0A9P4R0H4_9PLEO</name>
<gene>
    <name evidence="2" type="ORF">EJ04DRAFT_169730</name>
</gene>
<feature type="compositionally biased region" description="Polar residues" evidence="1">
    <location>
        <begin position="48"/>
        <end position="65"/>
    </location>
</feature>
<comment type="caution">
    <text evidence="2">The sequence shown here is derived from an EMBL/GenBank/DDBJ whole genome shotgun (WGS) entry which is preliminary data.</text>
</comment>
<dbReference type="OrthoDB" id="3260716at2759"/>
<organism evidence="2 3">
    <name type="scientific">Polyplosphaeria fusca</name>
    <dbReference type="NCBI Taxonomy" id="682080"/>
    <lineage>
        <taxon>Eukaryota</taxon>
        <taxon>Fungi</taxon>
        <taxon>Dikarya</taxon>
        <taxon>Ascomycota</taxon>
        <taxon>Pezizomycotina</taxon>
        <taxon>Dothideomycetes</taxon>
        <taxon>Pleosporomycetidae</taxon>
        <taxon>Pleosporales</taxon>
        <taxon>Tetraplosphaeriaceae</taxon>
        <taxon>Polyplosphaeria</taxon>
    </lineage>
</organism>
<accession>A0A9P4R0H4</accession>
<dbReference type="AlphaFoldDB" id="A0A9P4R0H4"/>
<dbReference type="EMBL" id="ML996126">
    <property type="protein sequence ID" value="KAF2736329.1"/>
    <property type="molecule type" value="Genomic_DNA"/>
</dbReference>
<proteinExistence type="predicted"/>
<evidence type="ECO:0000256" key="1">
    <source>
        <dbReference type="SAM" id="MobiDB-lite"/>
    </source>
</evidence>
<dbReference type="Proteomes" id="UP000799444">
    <property type="component" value="Unassembled WGS sequence"/>
</dbReference>
<feature type="compositionally biased region" description="Polar residues" evidence="1">
    <location>
        <begin position="1"/>
        <end position="21"/>
    </location>
</feature>
<reference evidence="2" key="1">
    <citation type="journal article" date="2020" name="Stud. Mycol.">
        <title>101 Dothideomycetes genomes: a test case for predicting lifestyles and emergence of pathogens.</title>
        <authorList>
            <person name="Haridas S."/>
            <person name="Albert R."/>
            <person name="Binder M."/>
            <person name="Bloem J."/>
            <person name="Labutti K."/>
            <person name="Salamov A."/>
            <person name="Andreopoulos B."/>
            <person name="Baker S."/>
            <person name="Barry K."/>
            <person name="Bills G."/>
            <person name="Bluhm B."/>
            <person name="Cannon C."/>
            <person name="Castanera R."/>
            <person name="Culley D."/>
            <person name="Daum C."/>
            <person name="Ezra D."/>
            <person name="Gonzalez J."/>
            <person name="Henrissat B."/>
            <person name="Kuo A."/>
            <person name="Liang C."/>
            <person name="Lipzen A."/>
            <person name="Lutzoni F."/>
            <person name="Magnuson J."/>
            <person name="Mondo S."/>
            <person name="Nolan M."/>
            <person name="Ohm R."/>
            <person name="Pangilinan J."/>
            <person name="Park H.-J."/>
            <person name="Ramirez L."/>
            <person name="Alfaro M."/>
            <person name="Sun H."/>
            <person name="Tritt A."/>
            <person name="Yoshinaga Y."/>
            <person name="Zwiers L.-H."/>
            <person name="Turgeon B."/>
            <person name="Goodwin S."/>
            <person name="Spatafora J."/>
            <person name="Crous P."/>
            <person name="Grigoriev I."/>
        </authorList>
    </citation>
    <scope>NUCLEOTIDE SEQUENCE</scope>
    <source>
        <strain evidence="2">CBS 125425</strain>
    </source>
</reference>
<protein>
    <submittedName>
        <fullName evidence="2">Uncharacterized protein</fullName>
    </submittedName>
</protein>
<evidence type="ECO:0000313" key="3">
    <source>
        <dbReference type="Proteomes" id="UP000799444"/>
    </source>
</evidence>
<feature type="region of interest" description="Disordered" evidence="1">
    <location>
        <begin position="1"/>
        <end position="110"/>
    </location>
</feature>
<keyword evidence="3" id="KW-1185">Reference proteome</keyword>